<dbReference type="InterPro" id="IPR013106">
    <property type="entry name" value="Ig_V-set"/>
</dbReference>
<name>A0ABD1JA50_9TELE</name>
<accession>A0ABD1JA50</accession>
<dbReference type="PROSITE" id="PS50835">
    <property type="entry name" value="IG_LIKE"/>
    <property type="match status" value="1"/>
</dbReference>
<organism evidence="3 4">
    <name type="scientific">Coilia grayii</name>
    <name type="common">Gray's grenadier anchovy</name>
    <dbReference type="NCBI Taxonomy" id="363190"/>
    <lineage>
        <taxon>Eukaryota</taxon>
        <taxon>Metazoa</taxon>
        <taxon>Chordata</taxon>
        <taxon>Craniata</taxon>
        <taxon>Vertebrata</taxon>
        <taxon>Euteleostomi</taxon>
        <taxon>Actinopterygii</taxon>
        <taxon>Neopterygii</taxon>
        <taxon>Teleostei</taxon>
        <taxon>Clupei</taxon>
        <taxon>Clupeiformes</taxon>
        <taxon>Clupeoidei</taxon>
        <taxon>Engraulidae</taxon>
        <taxon>Coilinae</taxon>
        <taxon>Coilia</taxon>
    </lineage>
</organism>
<protein>
    <recommendedName>
        <fullName evidence="2">Ig-like domain-containing protein</fullName>
    </recommendedName>
</protein>
<dbReference type="InterPro" id="IPR013783">
    <property type="entry name" value="Ig-like_fold"/>
</dbReference>
<evidence type="ECO:0000313" key="4">
    <source>
        <dbReference type="Proteomes" id="UP001591681"/>
    </source>
</evidence>
<comment type="caution">
    <text evidence="3">The sequence shown here is derived from an EMBL/GenBank/DDBJ whole genome shotgun (WGS) entry which is preliminary data.</text>
</comment>
<dbReference type="EMBL" id="JBHFQA010000017">
    <property type="protein sequence ID" value="KAL2084065.1"/>
    <property type="molecule type" value="Genomic_DNA"/>
</dbReference>
<dbReference type="SUPFAM" id="SSF48726">
    <property type="entry name" value="Immunoglobulin"/>
    <property type="match status" value="1"/>
</dbReference>
<proteinExistence type="predicted"/>
<evidence type="ECO:0000256" key="1">
    <source>
        <dbReference type="SAM" id="SignalP"/>
    </source>
</evidence>
<feature type="domain" description="Ig-like" evidence="2">
    <location>
        <begin position="19"/>
        <end position="120"/>
    </location>
</feature>
<evidence type="ECO:0000259" key="2">
    <source>
        <dbReference type="PROSITE" id="PS50835"/>
    </source>
</evidence>
<feature type="chain" id="PRO_5044767076" description="Ig-like domain-containing protein" evidence="1">
    <location>
        <begin position="26"/>
        <end position="132"/>
    </location>
</feature>
<reference evidence="3 4" key="1">
    <citation type="submission" date="2024-09" db="EMBL/GenBank/DDBJ databases">
        <title>A chromosome-level genome assembly of Gray's grenadier anchovy, Coilia grayii.</title>
        <authorList>
            <person name="Fu Z."/>
        </authorList>
    </citation>
    <scope>NUCLEOTIDE SEQUENCE [LARGE SCALE GENOMIC DNA]</scope>
    <source>
        <strain evidence="3">G4</strain>
        <tissue evidence="3">Muscle</tissue>
    </source>
</reference>
<evidence type="ECO:0000313" key="3">
    <source>
        <dbReference type="EMBL" id="KAL2084065.1"/>
    </source>
</evidence>
<sequence length="132" mass="14878">MTHTSSFDAVLLVCSSFCPFAAVAAEYVQLADNITVLEGENVTLRCKTDMDITHKAWLYRTSILFAGTDKWTLDRRISLLNNNDSEYTIHIENVAVSDEGLYLCSLQKPEGQKPRISRVSRFYLIVEGEALI</sequence>
<dbReference type="InterPro" id="IPR007110">
    <property type="entry name" value="Ig-like_dom"/>
</dbReference>
<feature type="signal peptide" evidence="1">
    <location>
        <begin position="1"/>
        <end position="25"/>
    </location>
</feature>
<dbReference type="SMART" id="SM00409">
    <property type="entry name" value="IG"/>
    <property type="match status" value="1"/>
</dbReference>
<dbReference type="PANTHER" id="PTHR45889">
    <property type="entry name" value="IG-LIKE DOMAIN-CONTAINING PROTEIN"/>
    <property type="match status" value="1"/>
</dbReference>
<dbReference type="Proteomes" id="UP001591681">
    <property type="component" value="Unassembled WGS sequence"/>
</dbReference>
<keyword evidence="4" id="KW-1185">Reference proteome</keyword>
<dbReference type="InterPro" id="IPR036179">
    <property type="entry name" value="Ig-like_dom_sf"/>
</dbReference>
<dbReference type="PANTHER" id="PTHR45889:SF8">
    <property type="entry name" value="IG-LIKE DOMAIN-CONTAINING PROTEIN"/>
    <property type="match status" value="1"/>
</dbReference>
<keyword evidence="1" id="KW-0732">Signal</keyword>
<dbReference type="Gene3D" id="2.60.40.10">
    <property type="entry name" value="Immunoglobulins"/>
    <property type="match status" value="1"/>
</dbReference>
<dbReference type="AlphaFoldDB" id="A0ABD1JA50"/>
<dbReference type="Pfam" id="PF07686">
    <property type="entry name" value="V-set"/>
    <property type="match status" value="1"/>
</dbReference>
<gene>
    <name evidence="3" type="ORF">ACEWY4_019583</name>
</gene>
<dbReference type="InterPro" id="IPR003599">
    <property type="entry name" value="Ig_sub"/>
</dbReference>